<keyword evidence="1" id="KW-0812">Transmembrane</keyword>
<feature type="transmembrane region" description="Helical" evidence="1">
    <location>
        <begin position="63"/>
        <end position="80"/>
    </location>
</feature>
<keyword evidence="1" id="KW-1133">Transmembrane helix</keyword>
<name>A0AAN8Z627_9MAGN</name>
<dbReference type="InterPro" id="IPR027073">
    <property type="entry name" value="5_3_exoribonuclease"/>
</dbReference>
<gene>
    <name evidence="3" type="ORF">RJ641_007955</name>
</gene>
<evidence type="ECO:0000313" key="3">
    <source>
        <dbReference type="EMBL" id="KAK6926236.1"/>
    </source>
</evidence>
<dbReference type="GO" id="GO:0003723">
    <property type="term" value="F:RNA binding"/>
    <property type="evidence" value="ECO:0007669"/>
    <property type="project" value="TreeGrafter"/>
</dbReference>
<dbReference type="PANTHER" id="PTHR12341:SF53">
    <property type="entry name" value="5'-3' EXORIBONUCLEASE"/>
    <property type="match status" value="1"/>
</dbReference>
<dbReference type="Pfam" id="PF17846">
    <property type="entry name" value="XRN_M"/>
    <property type="match status" value="1"/>
</dbReference>
<evidence type="ECO:0000256" key="1">
    <source>
        <dbReference type="SAM" id="Phobius"/>
    </source>
</evidence>
<dbReference type="GO" id="GO:0005634">
    <property type="term" value="C:nucleus"/>
    <property type="evidence" value="ECO:0007669"/>
    <property type="project" value="TreeGrafter"/>
</dbReference>
<sequence length="85" mass="10060">MLTFLLQFLNVWILREYLMHDLRIPHSTVVEDLERLLDDFVFMCLFVGNDFLPHVPSLEISEVWLLGMLILFVFVSMYFNSVGGY</sequence>
<dbReference type="Proteomes" id="UP001370490">
    <property type="component" value="Unassembled WGS sequence"/>
</dbReference>
<dbReference type="InterPro" id="IPR041412">
    <property type="entry name" value="Xrn1_helical"/>
</dbReference>
<evidence type="ECO:0000313" key="4">
    <source>
        <dbReference type="Proteomes" id="UP001370490"/>
    </source>
</evidence>
<feature type="domain" description="Xrn1 helical" evidence="2">
    <location>
        <begin position="32"/>
        <end position="72"/>
    </location>
</feature>
<reference evidence="3 4" key="1">
    <citation type="submission" date="2023-12" db="EMBL/GenBank/DDBJ databases">
        <title>A high-quality genome assembly for Dillenia turbinata (Dilleniales).</title>
        <authorList>
            <person name="Chanderbali A."/>
        </authorList>
    </citation>
    <scope>NUCLEOTIDE SEQUENCE [LARGE SCALE GENOMIC DNA]</scope>
    <source>
        <strain evidence="3">LSX21</strain>
        <tissue evidence="3">Leaf</tissue>
    </source>
</reference>
<keyword evidence="4" id="KW-1185">Reference proteome</keyword>
<protein>
    <submittedName>
        <fullName evidence="3">Xrn1, helical domain</fullName>
    </submittedName>
</protein>
<accession>A0AAN8Z627</accession>
<dbReference type="GO" id="GO:0000956">
    <property type="term" value="P:nuclear-transcribed mRNA catabolic process"/>
    <property type="evidence" value="ECO:0007669"/>
    <property type="project" value="TreeGrafter"/>
</dbReference>
<comment type="caution">
    <text evidence="3">The sequence shown here is derived from an EMBL/GenBank/DDBJ whole genome shotgun (WGS) entry which is preliminary data.</text>
</comment>
<proteinExistence type="predicted"/>
<organism evidence="3 4">
    <name type="scientific">Dillenia turbinata</name>
    <dbReference type="NCBI Taxonomy" id="194707"/>
    <lineage>
        <taxon>Eukaryota</taxon>
        <taxon>Viridiplantae</taxon>
        <taxon>Streptophyta</taxon>
        <taxon>Embryophyta</taxon>
        <taxon>Tracheophyta</taxon>
        <taxon>Spermatophyta</taxon>
        <taxon>Magnoliopsida</taxon>
        <taxon>eudicotyledons</taxon>
        <taxon>Gunneridae</taxon>
        <taxon>Pentapetalae</taxon>
        <taxon>Dilleniales</taxon>
        <taxon>Dilleniaceae</taxon>
        <taxon>Dillenia</taxon>
    </lineage>
</organism>
<dbReference type="GO" id="GO:0004534">
    <property type="term" value="F:5'-3' RNA exonuclease activity"/>
    <property type="evidence" value="ECO:0007669"/>
    <property type="project" value="TreeGrafter"/>
</dbReference>
<dbReference type="EMBL" id="JBAMMX010000015">
    <property type="protein sequence ID" value="KAK6926236.1"/>
    <property type="molecule type" value="Genomic_DNA"/>
</dbReference>
<dbReference type="AlphaFoldDB" id="A0AAN8Z627"/>
<dbReference type="PANTHER" id="PTHR12341">
    <property type="entry name" value="5'-&gt;3' EXORIBONUCLEASE"/>
    <property type="match status" value="1"/>
</dbReference>
<keyword evidence="1" id="KW-0472">Membrane</keyword>
<evidence type="ECO:0000259" key="2">
    <source>
        <dbReference type="Pfam" id="PF17846"/>
    </source>
</evidence>